<keyword evidence="1" id="KW-0732">Signal</keyword>
<name>A0AAP8Q7S7_BRELA</name>
<dbReference type="RefSeq" id="WP_104033833.1">
    <property type="nucleotide sequence ID" value="NZ_PRKQ01000067.1"/>
</dbReference>
<accession>A0AAP8Q7S7</accession>
<evidence type="ECO:0000313" key="2">
    <source>
        <dbReference type="EMBL" id="PPA90085.1"/>
    </source>
</evidence>
<evidence type="ECO:0000313" key="3">
    <source>
        <dbReference type="Proteomes" id="UP000239759"/>
    </source>
</evidence>
<reference evidence="2 3" key="1">
    <citation type="submission" date="2018-02" db="EMBL/GenBank/DDBJ databases">
        <title>Comparative analysis of genomes of three Brevibacillus laterosporus strains producers of potent antimicrobials isolated from silage.</title>
        <authorList>
            <person name="Kojic M."/>
            <person name="Miljkovic M."/>
            <person name="Studholme D."/>
            <person name="Filipic B."/>
        </authorList>
    </citation>
    <scope>NUCLEOTIDE SEQUENCE [LARGE SCALE GENOMIC DNA]</scope>
    <source>
        <strain evidence="2 3">BGSP11</strain>
    </source>
</reference>
<gene>
    <name evidence="2" type="ORF">C4A77_25665</name>
</gene>
<dbReference type="EMBL" id="PRKQ01000067">
    <property type="protein sequence ID" value="PPA90085.1"/>
    <property type="molecule type" value="Genomic_DNA"/>
</dbReference>
<evidence type="ECO:0008006" key="4">
    <source>
        <dbReference type="Google" id="ProtNLM"/>
    </source>
</evidence>
<comment type="caution">
    <text evidence="2">The sequence shown here is derived from an EMBL/GenBank/DDBJ whole genome shotgun (WGS) entry which is preliminary data.</text>
</comment>
<proteinExistence type="predicted"/>
<protein>
    <recommendedName>
        <fullName evidence="4">Lipoprotein</fullName>
    </recommendedName>
</protein>
<dbReference type="Proteomes" id="UP000239759">
    <property type="component" value="Unassembled WGS sequence"/>
</dbReference>
<organism evidence="2 3">
    <name type="scientific">Brevibacillus laterosporus</name>
    <name type="common">Bacillus laterosporus</name>
    <dbReference type="NCBI Taxonomy" id="1465"/>
    <lineage>
        <taxon>Bacteria</taxon>
        <taxon>Bacillati</taxon>
        <taxon>Bacillota</taxon>
        <taxon>Bacilli</taxon>
        <taxon>Bacillales</taxon>
        <taxon>Paenibacillaceae</taxon>
        <taxon>Brevibacillus</taxon>
    </lineage>
</organism>
<sequence length="209" mass="24189">MTKAYLSLLISIFAIISISACSPSKVETTNNTPVQRDDLLTKQNTTFIVSLIEKSAPPVLNDEILTSKGDISKWIWFNNLQTWTDEFIRLTGSRQFIDNDSKDVILSALKKYYTASKAEEIFSFYFKKKDDGTYESIETERFPRTLQGIQEDLKVNIQKKSESNTSVLFEGFGYDYFDFKEKQRDIVKVQFSLVKEKDNYFISDIIDLD</sequence>
<dbReference type="PROSITE" id="PS51257">
    <property type="entry name" value="PROKAR_LIPOPROTEIN"/>
    <property type="match status" value="1"/>
</dbReference>
<feature type="chain" id="PRO_5042972436" description="Lipoprotein" evidence="1">
    <location>
        <begin position="21"/>
        <end position="209"/>
    </location>
</feature>
<feature type="signal peptide" evidence="1">
    <location>
        <begin position="1"/>
        <end position="20"/>
    </location>
</feature>
<evidence type="ECO:0000256" key="1">
    <source>
        <dbReference type="SAM" id="SignalP"/>
    </source>
</evidence>
<dbReference type="AlphaFoldDB" id="A0AAP8Q7S7"/>